<keyword evidence="2" id="KW-1133">Transmembrane helix</keyword>
<gene>
    <name evidence="3" type="ORF">B7R25_06410</name>
</gene>
<evidence type="ECO:0000313" key="3">
    <source>
        <dbReference type="EMBL" id="RFA27378.1"/>
    </source>
</evidence>
<keyword evidence="2" id="KW-0472">Membrane</keyword>
<protein>
    <submittedName>
        <fullName evidence="3">Uncharacterized protein</fullName>
    </submittedName>
</protein>
<evidence type="ECO:0000313" key="4">
    <source>
        <dbReference type="Proteomes" id="UP000257080"/>
    </source>
</evidence>
<dbReference type="OrthoDB" id="5126001at2"/>
<keyword evidence="2" id="KW-0812">Transmembrane</keyword>
<evidence type="ECO:0000256" key="2">
    <source>
        <dbReference type="SAM" id="Phobius"/>
    </source>
</evidence>
<feature type="compositionally biased region" description="Polar residues" evidence="1">
    <location>
        <begin position="108"/>
        <end position="119"/>
    </location>
</feature>
<feature type="region of interest" description="Disordered" evidence="1">
    <location>
        <begin position="68"/>
        <end position="119"/>
    </location>
</feature>
<dbReference type="AlphaFoldDB" id="A0A3E0WCD9"/>
<dbReference type="EMBL" id="NBXE01000019">
    <property type="protein sequence ID" value="RFA27378.1"/>
    <property type="molecule type" value="Genomic_DNA"/>
</dbReference>
<dbReference type="RefSeq" id="WP_116418142.1">
    <property type="nucleotide sequence ID" value="NZ_NBXC01000014.1"/>
</dbReference>
<name>A0A3E0WCD9_9MICO</name>
<reference evidence="3 4" key="1">
    <citation type="submission" date="2017-04" db="EMBL/GenBank/DDBJ databases">
        <title>Comparative genome analysis of Subtercola boreus.</title>
        <authorList>
            <person name="Cho Y.-J."/>
            <person name="Cho A."/>
            <person name="Kim O.-S."/>
            <person name="Lee J.-I."/>
        </authorList>
    </citation>
    <scope>NUCLEOTIDE SEQUENCE [LARGE SCALE GENOMIC DNA]</scope>
    <source>
        <strain evidence="3 4">P28004</strain>
    </source>
</reference>
<dbReference type="Proteomes" id="UP000257080">
    <property type="component" value="Unassembled WGS sequence"/>
</dbReference>
<sequence>MNTTTSARWRTTAARLGTTGLIVVGVALLAAGAVAVFVSTNAGGTAALIGAGVVLVVLGFFGDRVANSPVHADGRRQNEASGRAPVPRPAAPVSEDDHRRDGVGAQQPHGSASAQLTTENAPTPEIQAALNRGHALAKRPSLRRADVKKLYGDHSEDKRITALAITQKRPDLGSLEMLVESIGGSRSTFEQYQGLLTARAAVDAQSLTDEESTALRDEIRRQLTVGRITGTNRTRIAESILGS</sequence>
<accession>A0A3E0WCD9</accession>
<feature type="transmembrane region" description="Helical" evidence="2">
    <location>
        <begin position="12"/>
        <end position="38"/>
    </location>
</feature>
<feature type="transmembrane region" description="Helical" evidence="2">
    <location>
        <begin position="44"/>
        <end position="61"/>
    </location>
</feature>
<evidence type="ECO:0000256" key="1">
    <source>
        <dbReference type="SAM" id="MobiDB-lite"/>
    </source>
</evidence>
<proteinExistence type="predicted"/>
<comment type="caution">
    <text evidence="3">The sequence shown here is derived from an EMBL/GenBank/DDBJ whole genome shotgun (WGS) entry which is preliminary data.</text>
</comment>
<organism evidence="3 4">
    <name type="scientific">Subtercola boreus</name>
    <dbReference type="NCBI Taxonomy" id="120213"/>
    <lineage>
        <taxon>Bacteria</taxon>
        <taxon>Bacillati</taxon>
        <taxon>Actinomycetota</taxon>
        <taxon>Actinomycetes</taxon>
        <taxon>Micrococcales</taxon>
        <taxon>Microbacteriaceae</taxon>
        <taxon>Subtercola</taxon>
    </lineage>
</organism>